<feature type="transmembrane region" description="Helical" evidence="1">
    <location>
        <begin position="144"/>
        <end position="164"/>
    </location>
</feature>
<feature type="transmembrane region" description="Helical" evidence="1">
    <location>
        <begin position="62"/>
        <end position="83"/>
    </location>
</feature>
<feature type="chain" id="PRO_5045437247" description="Secreted peptide" evidence="2">
    <location>
        <begin position="21"/>
        <end position="172"/>
    </location>
</feature>
<dbReference type="Proteomes" id="UP000774617">
    <property type="component" value="Unassembled WGS sequence"/>
</dbReference>
<reference evidence="3 4" key="1">
    <citation type="journal article" date="2021" name="Nat. Commun.">
        <title>Genetic determinants of endophytism in the Arabidopsis root mycobiome.</title>
        <authorList>
            <person name="Mesny F."/>
            <person name="Miyauchi S."/>
            <person name="Thiergart T."/>
            <person name="Pickel B."/>
            <person name="Atanasova L."/>
            <person name="Karlsson M."/>
            <person name="Huettel B."/>
            <person name="Barry K.W."/>
            <person name="Haridas S."/>
            <person name="Chen C."/>
            <person name="Bauer D."/>
            <person name="Andreopoulos W."/>
            <person name="Pangilinan J."/>
            <person name="LaButti K."/>
            <person name="Riley R."/>
            <person name="Lipzen A."/>
            <person name="Clum A."/>
            <person name="Drula E."/>
            <person name="Henrissat B."/>
            <person name="Kohler A."/>
            <person name="Grigoriev I.V."/>
            <person name="Martin F.M."/>
            <person name="Hacquard S."/>
        </authorList>
    </citation>
    <scope>NUCLEOTIDE SEQUENCE [LARGE SCALE GENOMIC DNA]</scope>
    <source>
        <strain evidence="3 4">MPI-SDFR-AT-0080</strain>
    </source>
</reference>
<evidence type="ECO:0000256" key="2">
    <source>
        <dbReference type="SAM" id="SignalP"/>
    </source>
</evidence>
<comment type="caution">
    <text evidence="3">The sequence shown here is derived from an EMBL/GenBank/DDBJ whole genome shotgun (WGS) entry which is preliminary data.</text>
</comment>
<sequence>MPMPLPVFVVVVSFVSQSMLMPIYSFESVSVSVSSLMITVFLKGPNIDPSMRLILMVPTSPVRILLISPVVPPMSFVLSGWLVHSLQRMISIKIAYLLGSVTACISSHSCESWSRSMFPILVRCVLRSWHATFLSVQFVHEMQILNMCLHILAVAVMVVVVVGCSKTWMRRS</sequence>
<gene>
    <name evidence="3" type="ORF">B0J12DRAFT_692612</name>
</gene>
<keyword evidence="4" id="KW-1185">Reference proteome</keyword>
<name>A0ABQ8FPB4_9PEZI</name>
<evidence type="ECO:0000313" key="3">
    <source>
        <dbReference type="EMBL" id="KAH7001765.1"/>
    </source>
</evidence>
<dbReference type="EMBL" id="JAGTJR010000146">
    <property type="protein sequence ID" value="KAH7001765.1"/>
    <property type="molecule type" value="Genomic_DNA"/>
</dbReference>
<accession>A0ABQ8FPB4</accession>
<proteinExistence type="predicted"/>
<keyword evidence="1" id="KW-1133">Transmembrane helix</keyword>
<keyword evidence="2" id="KW-0732">Signal</keyword>
<organism evidence="3 4">
    <name type="scientific">Macrophomina phaseolina</name>
    <dbReference type="NCBI Taxonomy" id="35725"/>
    <lineage>
        <taxon>Eukaryota</taxon>
        <taxon>Fungi</taxon>
        <taxon>Dikarya</taxon>
        <taxon>Ascomycota</taxon>
        <taxon>Pezizomycotina</taxon>
        <taxon>Dothideomycetes</taxon>
        <taxon>Dothideomycetes incertae sedis</taxon>
        <taxon>Botryosphaeriales</taxon>
        <taxon>Botryosphaeriaceae</taxon>
        <taxon>Macrophomina</taxon>
    </lineage>
</organism>
<evidence type="ECO:0000313" key="4">
    <source>
        <dbReference type="Proteomes" id="UP000774617"/>
    </source>
</evidence>
<feature type="signal peptide" evidence="2">
    <location>
        <begin position="1"/>
        <end position="20"/>
    </location>
</feature>
<feature type="transmembrane region" description="Helical" evidence="1">
    <location>
        <begin position="20"/>
        <end position="42"/>
    </location>
</feature>
<evidence type="ECO:0000256" key="1">
    <source>
        <dbReference type="SAM" id="Phobius"/>
    </source>
</evidence>
<protein>
    <recommendedName>
        <fullName evidence="5">Secreted peptide</fullName>
    </recommendedName>
</protein>
<keyword evidence="1" id="KW-0472">Membrane</keyword>
<keyword evidence="1" id="KW-0812">Transmembrane</keyword>
<evidence type="ECO:0008006" key="5">
    <source>
        <dbReference type="Google" id="ProtNLM"/>
    </source>
</evidence>